<keyword evidence="2" id="KW-1185">Reference proteome</keyword>
<gene>
    <name evidence="1" type="ORF">A3Q56_04391</name>
</gene>
<reference evidence="1 2" key="1">
    <citation type="submission" date="2016-04" db="EMBL/GenBank/DDBJ databases">
        <title>The genome of Intoshia linei affirms orthonectids as highly simplified spiralians.</title>
        <authorList>
            <person name="Mikhailov K.V."/>
            <person name="Slusarev G.S."/>
            <person name="Nikitin M.A."/>
            <person name="Logacheva M.D."/>
            <person name="Penin A."/>
            <person name="Aleoshin V."/>
            <person name="Panchin Y.V."/>
        </authorList>
    </citation>
    <scope>NUCLEOTIDE SEQUENCE [LARGE SCALE GENOMIC DNA]</scope>
    <source>
        <strain evidence="1">Intl2013</strain>
        <tissue evidence="1">Whole animal</tissue>
    </source>
</reference>
<evidence type="ECO:0000313" key="2">
    <source>
        <dbReference type="Proteomes" id="UP000078046"/>
    </source>
</evidence>
<evidence type="ECO:0000313" key="1">
    <source>
        <dbReference type="EMBL" id="OAF67895.1"/>
    </source>
</evidence>
<dbReference type="Proteomes" id="UP000078046">
    <property type="component" value="Unassembled WGS sequence"/>
</dbReference>
<comment type="caution">
    <text evidence="1">The sequence shown here is derived from an EMBL/GenBank/DDBJ whole genome shotgun (WGS) entry which is preliminary data.</text>
</comment>
<protein>
    <submittedName>
        <fullName evidence="1">Uncharacterized protein</fullName>
    </submittedName>
</protein>
<dbReference type="AlphaFoldDB" id="A0A177B0X1"/>
<dbReference type="EMBL" id="LWCA01000552">
    <property type="protein sequence ID" value="OAF67895.1"/>
    <property type="molecule type" value="Genomic_DNA"/>
</dbReference>
<proteinExistence type="predicted"/>
<name>A0A177B0X1_9BILA</name>
<accession>A0A177B0X1</accession>
<organism evidence="1 2">
    <name type="scientific">Intoshia linei</name>
    <dbReference type="NCBI Taxonomy" id="1819745"/>
    <lineage>
        <taxon>Eukaryota</taxon>
        <taxon>Metazoa</taxon>
        <taxon>Spiralia</taxon>
        <taxon>Lophotrochozoa</taxon>
        <taxon>Mesozoa</taxon>
        <taxon>Orthonectida</taxon>
        <taxon>Rhopaluridae</taxon>
        <taxon>Intoshia</taxon>
    </lineage>
</organism>
<sequence>MSNLNTFEPEKAEILLVCPIDPDHLIEYRKLGYHVLRPHNENVSSINKKSICVFDIKHVFSNQSEMLKHLMECCSTSLSMNVRKDLVDIVAKAIMKNDTVLKTSHVNQSKPIALVTKAQRKAIRLAQDSDHILNKNGVCLYSRTSNWAPFFEKCLKNGF</sequence>